<evidence type="ECO:0000313" key="1">
    <source>
        <dbReference type="EMBL" id="POR34009.1"/>
    </source>
</evidence>
<organism evidence="1 2">
    <name type="scientific">Tolypocladium paradoxum</name>
    <dbReference type="NCBI Taxonomy" id="94208"/>
    <lineage>
        <taxon>Eukaryota</taxon>
        <taxon>Fungi</taxon>
        <taxon>Dikarya</taxon>
        <taxon>Ascomycota</taxon>
        <taxon>Pezizomycotina</taxon>
        <taxon>Sordariomycetes</taxon>
        <taxon>Hypocreomycetidae</taxon>
        <taxon>Hypocreales</taxon>
        <taxon>Ophiocordycipitaceae</taxon>
        <taxon>Tolypocladium</taxon>
    </lineage>
</organism>
<dbReference type="AlphaFoldDB" id="A0A2S4KUZ8"/>
<proteinExistence type="predicted"/>
<sequence length="48" mass="5305">MKPQDGQASEPPALPSRQRATGVGLAVRLYLYMFCPNCRFVPFVCVSC</sequence>
<comment type="caution">
    <text evidence="1">The sequence shown here is derived from an EMBL/GenBank/DDBJ whole genome shotgun (WGS) entry which is preliminary data.</text>
</comment>
<keyword evidence="2" id="KW-1185">Reference proteome</keyword>
<reference evidence="1 2" key="1">
    <citation type="submission" date="2018-01" db="EMBL/GenBank/DDBJ databases">
        <title>Harnessing the power of phylogenomics to disentangle the directionality and signatures of interkingdom host jumping in the parasitic fungal genus Tolypocladium.</title>
        <authorList>
            <person name="Quandt C.A."/>
            <person name="Patterson W."/>
            <person name="Spatafora J.W."/>
        </authorList>
    </citation>
    <scope>NUCLEOTIDE SEQUENCE [LARGE SCALE GENOMIC DNA]</scope>
    <source>
        <strain evidence="1 2">NRBC 100945</strain>
    </source>
</reference>
<protein>
    <submittedName>
        <fullName evidence="1">Uncharacterized protein</fullName>
    </submittedName>
</protein>
<name>A0A2S4KUZ8_9HYPO</name>
<dbReference type="Proteomes" id="UP000237481">
    <property type="component" value="Unassembled WGS sequence"/>
</dbReference>
<dbReference type="EMBL" id="PKSG01000590">
    <property type="protein sequence ID" value="POR34009.1"/>
    <property type="molecule type" value="Genomic_DNA"/>
</dbReference>
<accession>A0A2S4KUZ8</accession>
<gene>
    <name evidence="1" type="ORF">TPAR_05799</name>
</gene>
<evidence type="ECO:0000313" key="2">
    <source>
        <dbReference type="Proteomes" id="UP000237481"/>
    </source>
</evidence>